<evidence type="ECO:0000256" key="1">
    <source>
        <dbReference type="SAM" id="MobiDB-lite"/>
    </source>
</evidence>
<evidence type="ECO:0000313" key="2">
    <source>
        <dbReference type="EMBL" id="OAQ73705.1"/>
    </source>
</evidence>
<dbReference type="AlphaFoldDB" id="A0A179G7E2"/>
<dbReference type="KEGG" id="pchm:VFPPC_15345"/>
<evidence type="ECO:0000313" key="3">
    <source>
        <dbReference type="Proteomes" id="UP000078397"/>
    </source>
</evidence>
<keyword evidence="3" id="KW-1185">Reference proteome</keyword>
<organism evidence="2 3">
    <name type="scientific">Pochonia chlamydosporia 170</name>
    <dbReference type="NCBI Taxonomy" id="1380566"/>
    <lineage>
        <taxon>Eukaryota</taxon>
        <taxon>Fungi</taxon>
        <taxon>Dikarya</taxon>
        <taxon>Ascomycota</taxon>
        <taxon>Pezizomycotina</taxon>
        <taxon>Sordariomycetes</taxon>
        <taxon>Hypocreomycetidae</taxon>
        <taxon>Hypocreales</taxon>
        <taxon>Clavicipitaceae</taxon>
        <taxon>Pochonia</taxon>
    </lineage>
</organism>
<dbReference type="Proteomes" id="UP000078397">
    <property type="component" value="Unassembled WGS sequence"/>
</dbReference>
<dbReference type="GeneID" id="28857092"/>
<proteinExistence type="predicted"/>
<name>A0A179G7E2_METCM</name>
<reference evidence="2 3" key="1">
    <citation type="journal article" date="2016" name="PLoS Pathog.">
        <title>Biosynthesis of antibiotic leucinostatins in bio-control fungus Purpureocillium lilacinum and their inhibition on phytophthora revealed by genome mining.</title>
        <authorList>
            <person name="Wang G."/>
            <person name="Liu Z."/>
            <person name="Lin R."/>
            <person name="Li E."/>
            <person name="Mao Z."/>
            <person name="Ling J."/>
            <person name="Yang Y."/>
            <person name="Yin W.B."/>
            <person name="Xie B."/>
        </authorList>
    </citation>
    <scope>NUCLEOTIDE SEQUENCE [LARGE SCALE GENOMIC DNA]</scope>
    <source>
        <strain evidence="2">170</strain>
    </source>
</reference>
<feature type="region of interest" description="Disordered" evidence="1">
    <location>
        <begin position="57"/>
        <end position="78"/>
    </location>
</feature>
<gene>
    <name evidence="2" type="ORF">VFPPC_15345</name>
</gene>
<sequence>MSESAPTIVNWSLSRKVCPRSRNVNWPAGEMLQVAEAARTCERGALDKLPLWLKARPSNGEWPGGSSREQKVDCSGLD</sequence>
<dbReference type="EMBL" id="LSBJ02000001">
    <property type="protein sequence ID" value="OAQ73705.1"/>
    <property type="molecule type" value="Genomic_DNA"/>
</dbReference>
<dbReference type="RefSeq" id="XP_018149788.1">
    <property type="nucleotide sequence ID" value="XM_018293098.1"/>
</dbReference>
<protein>
    <submittedName>
        <fullName evidence="2">Uncharacterized protein</fullName>
    </submittedName>
</protein>
<comment type="caution">
    <text evidence="2">The sequence shown here is derived from an EMBL/GenBank/DDBJ whole genome shotgun (WGS) entry which is preliminary data.</text>
</comment>
<accession>A0A179G7E2</accession>